<dbReference type="AlphaFoldDB" id="A0A7W6N661"/>
<dbReference type="Proteomes" id="UP000519439">
    <property type="component" value="Unassembled WGS sequence"/>
</dbReference>
<accession>A0A7W6N661</accession>
<proteinExistence type="predicted"/>
<name>A0A7W6N661_9HYPH</name>
<protein>
    <submittedName>
        <fullName evidence="1">Uncharacterized protein</fullName>
    </submittedName>
</protein>
<organism evidence="1 2">
    <name type="scientific">Microvirga flocculans</name>
    <dbReference type="NCBI Taxonomy" id="217168"/>
    <lineage>
        <taxon>Bacteria</taxon>
        <taxon>Pseudomonadati</taxon>
        <taxon>Pseudomonadota</taxon>
        <taxon>Alphaproteobacteria</taxon>
        <taxon>Hyphomicrobiales</taxon>
        <taxon>Methylobacteriaceae</taxon>
        <taxon>Microvirga</taxon>
    </lineage>
</organism>
<sequence>MAENTPFYGLYVRVTGESRELLKKAQEIATERLGATPSNPILLDELLKAYLREAAKG</sequence>
<comment type="caution">
    <text evidence="1">The sequence shown here is derived from an EMBL/GenBank/DDBJ whole genome shotgun (WGS) entry which is preliminary data.</text>
</comment>
<dbReference type="EMBL" id="JACIDC010000001">
    <property type="protein sequence ID" value="MBB4038608.1"/>
    <property type="molecule type" value="Genomic_DNA"/>
</dbReference>
<evidence type="ECO:0000313" key="1">
    <source>
        <dbReference type="EMBL" id="MBB4038608.1"/>
    </source>
</evidence>
<gene>
    <name evidence="1" type="ORF">GGR34_000237</name>
</gene>
<keyword evidence="2" id="KW-1185">Reference proteome</keyword>
<dbReference type="RefSeq" id="WP_161634619.1">
    <property type="nucleotide sequence ID" value="NZ_JACIDC010000001.1"/>
</dbReference>
<reference evidence="1 2" key="1">
    <citation type="submission" date="2020-08" db="EMBL/GenBank/DDBJ databases">
        <title>Genomic Encyclopedia of Type Strains, Phase IV (KMG-IV): sequencing the most valuable type-strain genomes for metagenomic binning, comparative biology and taxonomic classification.</title>
        <authorList>
            <person name="Goeker M."/>
        </authorList>
    </citation>
    <scope>NUCLEOTIDE SEQUENCE [LARGE SCALE GENOMIC DNA]</scope>
    <source>
        <strain evidence="1 2">DSM 15743</strain>
    </source>
</reference>
<evidence type="ECO:0000313" key="2">
    <source>
        <dbReference type="Proteomes" id="UP000519439"/>
    </source>
</evidence>